<organism evidence="3">
    <name type="scientific">Micromonas pusilla (strain CCMP1545)</name>
    <name type="common">Picoplanktonic green alga</name>
    <dbReference type="NCBI Taxonomy" id="564608"/>
    <lineage>
        <taxon>Eukaryota</taxon>
        <taxon>Viridiplantae</taxon>
        <taxon>Chlorophyta</taxon>
        <taxon>Mamiellophyceae</taxon>
        <taxon>Mamiellales</taxon>
        <taxon>Mamiellaceae</taxon>
        <taxon>Micromonas</taxon>
    </lineage>
</organism>
<dbReference type="Proteomes" id="UP000001876">
    <property type="component" value="Unassembled WGS sequence"/>
</dbReference>
<dbReference type="InterPro" id="IPR039191">
    <property type="entry name" value="Nopp140-like"/>
</dbReference>
<feature type="domain" description="Srp40 C-terminal" evidence="1">
    <location>
        <begin position="15"/>
        <end position="81"/>
    </location>
</feature>
<evidence type="ECO:0000313" key="3">
    <source>
        <dbReference type="Proteomes" id="UP000001876"/>
    </source>
</evidence>
<dbReference type="Pfam" id="PF05022">
    <property type="entry name" value="SRP40_C"/>
    <property type="match status" value="1"/>
</dbReference>
<proteinExistence type="predicted"/>
<evidence type="ECO:0000259" key="1">
    <source>
        <dbReference type="Pfam" id="PF05022"/>
    </source>
</evidence>
<keyword evidence="3" id="KW-1185">Reference proteome</keyword>
<dbReference type="GeneID" id="9689805"/>
<dbReference type="PANTHER" id="PTHR23216">
    <property type="entry name" value="NUCLEOLAR AND COILED-BODY PHOSPHOPROTEIN 1"/>
    <property type="match status" value="1"/>
</dbReference>
<accession>C1N8Y9</accession>
<dbReference type="InterPro" id="IPR007718">
    <property type="entry name" value="Srp40_C"/>
</dbReference>
<dbReference type="GO" id="GO:0005730">
    <property type="term" value="C:nucleolus"/>
    <property type="evidence" value="ECO:0007669"/>
    <property type="project" value="InterPro"/>
</dbReference>
<dbReference type="RefSeq" id="XP_003064364.1">
    <property type="nucleotide sequence ID" value="XM_003064318.1"/>
</dbReference>
<dbReference type="OrthoDB" id="5599646at2759"/>
<sequence>MIQSILDRSIYSVNVEEWMGKKGSWDNTYEGTFGEDGVGWKAQAVLGQVKGDRFRHEKNKRKRSTYRGGLIDDQKVNSIKFEHSDDELFD</sequence>
<dbReference type="STRING" id="564608.C1N8Y9"/>
<name>C1N8Y9_MICPC</name>
<protein>
    <submittedName>
        <fullName evidence="2">Predicted protein</fullName>
    </submittedName>
</protein>
<gene>
    <name evidence="2" type="ORF">MICPUCDRAFT_54293</name>
</gene>
<dbReference type="AlphaFoldDB" id="C1N8Y9"/>
<evidence type="ECO:0000313" key="2">
    <source>
        <dbReference type="EMBL" id="EEH51269.1"/>
    </source>
</evidence>
<dbReference type="KEGG" id="mpp:MICPUCDRAFT_54293"/>
<reference evidence="2 3" key="1">
    <citation type="journal article" date="2009" name="Science">
        <title>Green evolution and dynamic adaptations revealed by genomes of the marine picoeukaryotes Micromonas.</title>
        <authorList>
            <person name="Worden A.Z."/>
            <person name="Lee J.H."/>
            <person name="Mock T."/>
            <person name="Rouze P."/>
            <person name="Simmons M.P."/>
            <person name="Aerts A.L."/>
            <person name="Allen A.E."/>
            <person name="Cuvelier M.L."/>
            <person name="Derelle E."/>
            <person name="Everett M.V."/>
            <person name="Foulon E."/>
            <person name="Grimwood J."/>
            <person name="Gundlach H."/>
            <person name="Henrissat B."/>
            <person name="Napoli C."/>
            <person name="McDonald S.M."/>
            <person name="Parker M.S."/>
            <person name="Rombauts S."/>
            <person name="Salamov A."/>
            <person name="Von Dassow P."/>
            <person name="Badger J.H."/>
            <person name="Coutinho P.M."/>
            <person name="Demir E."/>
            <person name="Dubchak I."/>
            <person name="Gentemann C."/>
            <person name="Eikrem W."/>
            <person name="Gready J.E."/>
            <person name="John U."/>
            <person name="Lanier W."/>
            <person name="Lindquist E.A."/>
            <person name="Lucas S."/>
            <person name="Mayer K.F."/>
            <person name="Moreau H."/>
            <person name="Not F."/>
            <person name="Otillar R."/>
            <person name="Panaud O."/>
            <person name="Pangilinan J."/>
            <person name="Paulsen I."/>
            <person name="Piegu B."/>
            <person name="Poliakov A."/>
            <person name="Robbens S."/>
            <person name="Schmutz J."/>
            <person name="Toulza E."/>
            <person name="Wyss T."/>
            <person name="Zelensky A."/>
            <person name="Zhou K."/>
            <person name="Armbrust E.V."/>
            <person name="Bhattacharya D."/>
            <person name="Goodenough U.W."/>
            <person name="Van de Peer Y."/>
            <person name="Grigoriev I.V."/>
        </authorList>
    </citation>
    <scope>NUCLEOTIDE SEQUENCE [LARGE SCALE GENOMIC DNA]</scope>
    <source>
        <strain evidence="2 3">CCMP1545</strain>
    </source>
</reference>
<dbReference type="PANTHER" id="PTHR23216:SF1">
    <property type="entry name" value="NUCLEOLAR AND COILED-BODY PHOSPHOPROTEIN 1"/>
    <property type="match status" value="1"/>
</dbReference>
<dbReference type="eggNOG" id="KOG2992">
    <property type="taxonomic scope" value="Eukaryota"/>
</dbReference>
<dbReference type="EMBL" id="GG663751">
    <property type="protein sequence ID" value="EEH51269.1"/>
    <property type="molecule type" value="Genomic_DNA"/>
</dbReference>